<evidence type="ECO:0000256" key="2">
    <source>
        <dbReference type="SAM" id="MobiDB-lite"/>
    </source>
</evidence>
<feature type="domain" description="BTB" evidence="4">
    <location>
        <begin position="21"/>
        <end position="153"/>
    </location>
</feature>
<keyword evidence="1" id="KW-0862">Zinc</keyword>
<keyword evidence="1" id="KW-0863">Zinc-finger</keyword>
<dbReference type="InterPro" id="IPR000210">
    <property type="entry name" value="BTB/POZ_dom"/>
</dbReference>
<evidence type="ECO:0008006" key="7">
    <source>
        <dbReference type="Google" id="ProtNLM"/>
    </source>
</evidence>
<dbReference type="InterPro" id="IPR001841">
    <property type="entry name" value="Znf_RING"/>
</dbReference>
<dbReference type="Proteomes" id="UP001140560">
    <property type="component" value="Unassembled WGS sequence"/>
</dbReference>
<comment type="caution">
    <text evidence="5">The sequence shown here is derived from an EMBL/GenBank/DDBJ whole genome shotgun (WGS) entry which is preliminary data.</text>
</comment>
<dbReference type="EMBL" id="JAPEUY010000015">
    <property type="protein sequence ID" value="KAJ4365598.1"/>
    <property type="molecule type" value="Genomic_DNA"/>
</dbReference>
<dbReference type="PROSITE" id="PS50089">
    <property type="entry name" value="ZF_RING_2"/>
    <property type="match status" value="1"/>
</dbReference>
<dbReference type="OrthoDB" id="2122982at2759"/>
<dbReference type="GO" id="GO:0061630">
    <property type="term" value="F:ubiquitin protein ligase activity"/>
    <property type="evidence" value="ECO:0007669"/>
    <property type="project" value="InterPro"/>
</dbReference>
<dbReference type="Gene3D" id="3.30.40.10">
    <property type="entry name" value="Zinc/RING finger domain, C3HC4 (zinc finger)"/>
    <property type="match status" value="1"/>
</dbReference>
<evidence type="ECO:0000259" key="4">
    <source>
        <dbReference type="PROSITE" id="PS50097"/>
    </source>
</evidence>
<feature type="region of interest" description="Disordered" evidence="2">
    <location>
        <begin position="285"/>
        <end position="319"/>
    </location>
</feature>
<dbReference type="GO" id="GO:0008270">
    <property type="term" value="F:zinc ion binding"/>
    <property type="evidence" value="ECO:0007669"/>
    <property type="project" value="UniProtKB-KW"/>
</dbReference>
<feature type="domain" description="RING-type" evidence="3">
    <location>
        <begin position="63"/>
        <end position="115"/>
    </location>
</feature>
<evidence type="ECO:0000313" key="5">
    <source>
        <dbReference type="EMBL" id="KAJ4365598.1"/>
    </source>
</evidence>
<dbReference type="SUPFAM" id="SSF54695">
    <property type="entry name" value="POZ domain"/>
    <property type="match status" value="1"/>
</dbReference>
<gene>
    <name evidence="5" type="ORF">N0V83_008218</name>
</gene>
<keyword evidence="6" id="KW-1185">Reference proteome</keyword>
<evidence type="ECO:0000256" key="1">
    <source>
        <dbReference type="PROSITE-ProRule" id="PRU00175"/>
    </source>
</evidence>
<keyword evidence="1" id="KW-0479">Metal-binding</keyword>
<evidence type="ECO:0000259" key="3">
    <source>
        <dbReference type="PROSITE" id="PS50089"/>
    </source>
</evidence>
<organism evidence="5 6">
    <name type="scientific">Neocucurbitaria cava</name>
    <dbReference type="NCBI Taxonomy" id="798079"/>
    <lineage>
        <taxon>Eukaryota</taxon>
        <taxon>Fungi</taxon>
        <taxon>Dikarya</taxon>
        <taxon>Ascomycota</taxon>
        <taxon>Pezizomycotina</taxon>
        <taxon>Dothideomycetes</taxon>
        <taxon>Pleosporomycetidae</taxon>
        <taxon>Pleosporales</taxon>
        <taxon>Pleosporineae</taxon>
        <taxon>Cucurbitariaceae</taxon>
        <taxon>Neocucurbitaria</taxon>
    </lineage>
</organism>
<accession>A0A9W8Y283</accession>
<dbReference type="AlphaFoldDB" id="A0A9W8Y283"/>
<dbReference type="PANTHER" id="PTHR21540:SF0">
    <property type="entry name" value="PHD FAMILY PROTEIN"/>
    <property type="match status" value="1"/>
</dbReference>
<dbReference type="PANTHER" id="PTHR21540">
    <property type="entry name" value="RING FINGER AND SWIM DOMAIN-CONTAINING PROTEIN 2"/>
    <property type="match status" value="1"/>
</dbReference>
<feature type="compositionally biased region" description="Acidic residues" evidence="2">
    <location>
        <begin position="285"/>
        <end position="307"/>
    </location>
</feature>
<dbReference type="SUPFAM" id="SSF57850">
    <property type="entry name" value="RING/U-box"/>
    <property type="match status" value="1"/>
</dbReference>
<proteinExistence type="predicted"/>
<evidence type="ECO:0000313" key="6">
    <source>
        <dbReference type="Proteomes" id="UP001140560"/>
    </source>
</evidence>
<dbReference type="InterPro" id="IPR039903">
    <property type="entry name" value="Zswim2"/>
</dbReference>
<sequence>MAIIKRPGKSKKMRPFGLGPNCVSFKVNNCDRLFTVHEDLLCANSEYFKEKLQKTRKPIGGRCPVCHERLHPTLDDITFCSAKCGKNMHLKCMKAWRKRSQAEKPRRRPTCPMCRSYWKQRTDGVVLIHEELDRNAVQLYIDWLYSGKLQVDEKFNRSSDEYNVQLLKGWTVSSTFKDVTFTYAIIAEYLSWEVKYSPSPYFGPDAAKYAFEDQDIGSMKRFVVDAFLVDIEDGWSESNATGFPPAFVRAVCVAAVRSMKKNRNNKDYSDLLSTYTDEHYMLAETGDDEYEYEYEDTDTDTESDTEQSDVQTEQTERKE</sequence>
<protein>
    <recommendedName>
        <fullName evidence="7">RING-type domain-containing protein</fullName>
    </recommendedName>
</protein>
<reference evidence="5" key="1">
    <citation type="submission" date="2022-10" db="EMBL/GenBank/DDBJ databases">
        <title>Tapping the CABI collections for fungal endophytes: first genome assemblies for Collariella, Neodidymelliopsis, Ascochyta clinopodiicola, Didymella pomorum, Didymosphaeria variabile, Neocosmospora piperis and Neocucurbitaria cava.</title>
        <authorList>
            <person name="Hill R."/>
        </authorList>
    </citation>
    <scope>NUCLEOTIDE SEQUENCE</scope>
    <source>
        <strain evidence="5">IMI 356814</strain>
    </source>
</reference>
<name>A0A9W8Y283_9PLEO</name>
<dbReference type="InterPro" id="IPR013083">
    <property type="entry name" value="Znf_RING/FYVE/PHD"/>
</dbReference>
<dbReference type="PROSITE" id="PS50097">
    <property type="entry name" value="BTB"/>
    <property type="match status" value="1"/>
</dbReference>
<dbReference type="Gene3D" id="3.30.710.10">
    <property type="entry name" value="Potassium Channel Kv1.1, Chain A"/>
    <property type="match status" value="1"/>
</dbReference>
<dbReference type="InterPro" id="IPR011333">
    <property type="entry name" value="SKP1/BTB/POZ_sf"/>
</dbReference>